<proteinExistence type="inferred from homology"/>
<dbReference type="AlphaFoldDB" id="A0A6J7L7U6"/>
<dbReference type="SUPFAM" id="SSF52096">
    <property type="entry name" value="ClpP/crotonase"/>
    <property type="match status" value="1"/>
</dbReference>
<dbReference type="EMBL" id="CAFBNL010000132">
    <property type="protein sequence ID" value="CAB4963003.1"/>
    <property type="molecule type" value="Genomic_DNA"/>
</dbReference>
<dbReference type="GO" id="GO:0016853">
    <property type="term" value="F:isomerase activity"/>
    <property type="evidence" value="ECO:0007669"/>
    <property type="project" value="InterPro"/>
</dbReference>
<dbReference type="Pfam" id="PF00378">
    <property type="entry name" value="ECH_1"/>
    <property type="match status" value="1"/>
</dbReference>
<reference evidence="2" key="1">
    <citation type="submission" date="2020-05" db="EMBL/GenBank/DDBJ databases">
        <authorList>
            <person name="Chiriac C."/>
            <person name="Salcher M."/>
            <person name="Ghai R."/>
            <person name="Kavagutti S V."/>
        </authorList>
    </citation>
    <scope>NUCLEOTIDE SEQUENCE</scope>
</reference>
<evidence type="ECO:0000256" key="1">
    <source>
        <dbReference type="ARBA" id="ARBA00005254"/>
    </source>
</evidence>
<evidence type="ECO:0000313" key="2">
    <source>
        <dbReference type="EMBL" id="CAB4963003.1"/>
    </source>
</evidence>
<dbReference type="PROSITE" id="PS00166">
    <property type="entry name" value="ENOYL_COA_HYDRATASE"/>
    <property type="match status" value="1"/>
</dbReference>
<dbReference type="Gene3D" id="3.90.226.10">
    <property type="entry name" value="2-enoyl-CoA Hydratase, Chain A, domain 1"/>
    <property type="match status" value="1"/>
</dbReference>
<dbReference type="PANTHER" id="PTHR43149:SF1">
    <property type="entry name" value="DELTA(3,5)-DELTA(2,4)-DIENOYL-COA ISOMERASE, MITOCHONDRIAL"/>
    <property type="match status" value="1"/>
</dbReference>
<comment type="similarity">
    <text evidence="1">Belongs to the enoyl-CoA hydratase/isomerase family.</text>
</comment>
<dbReference type="InterPro" id="IPR045002">
    <property type="entry name" value="Ech1-like"/>
</dbReference>
<dbReference type="InterPro" id="IPR001753">
    <property type="entry name" value="Enoyl-CoA_hydra/iso"/>
</dbReference>
<dbReference type="CDD" id="cd06558">
    <property type="entry name" value="crotonase-like"/>
    <property type="match status" value="1"/>
</dbReference>
<name>A0A6J7L7U6_9ZZZZ</name>
<dbReference type="PANTHER" id="PTHR43149">
    <property type="entry name" value="ENOYL-COA HYDRATASE"/>
    <property type="match status" value="1"/>
</dbReference>
<accession>A0A6J7L7U6</accession>
<protein>
    <submittedName>
        <fullName evidence="2">Unannotated protein</fullName>
    </submittedName>
</protein>
<organism evidence="2">
    <name type="scientific">freshwater metagenome</name>
    <dbReference type="NCBI Taxonomy" id="449393"/>
    <lineage>
        <taxon>unclassified sequences</taxon>
        <taxon>metagenomes</taxon>
        <taxon>ecological metagenomes</taxon>
    </lineage>
</organism>
<gene>
    <name evidence="2" type="ORF">UFOPK3789_01402</name>
</gene>
<dbReference type="InterPro" id="IPR018376">
    <property type="entry name" value="Enoyl-CoA_hyd/isom_CS"/>
</dbReference>
<dbReference type="InterPro" id="IPR029045">
    <property type="entry name" value="ClpP/crotonase-like_dom_sf"/>
</dbReference>
<sequence>MFSLRWRRPLRLGWPRSDRIVAQRVTSVAVNTLKLETHGHIARLIMNRPEKLNAFSVEMWDEMRELGAELVANPGDIRVLILSGEGRAFSSGIDTTVFSEGIGLTAPTKDESKHEDPTVDSILRTQDAYNWLEEAPFATIAAVRGYALGAGLQAALACDIRVFTHGASIGLLELKYGIIPDLGGTQRLTRLVGPGKAKEMIFTSARLDGEAAFALGICEQLVSDEELEPTVDALAKRIASQPPLAIKNSKRAVAAAGHLPLREGLLVEAVGQAECLRSADMGEAIGAFIEQRPPVFRNA</sequence>